<reference evidence="10" key="1">
    <citation type="submission" date="2018-09" db="EMBL/GenBank/DDBJ databases">
        <authorList>
            <person name="Zhu H."/>
        </authorList>
    </citation>
    <scope>NUCLEOTIDE SEQUENCE [LARGE SCALE GENOMIC DNA]</scope>
    <source>
        <strain evidence="10">K1R23-30</strain>
    </source>
</reference>
<keyword evidence="6 8" id="KW-1133">Transmembrane helix</keyword>
<feature type="transmembrane region" description="Helical" evidence="8">
    <location>
        <begin position="102"/>
        <end position="118"/>
    </location>
</feature>
<keyword evidence="3" id="KW-0813">Transport</keyword>
<dbReference type="PANTHER" id="PTHR30269:SF37">
    <property type="entry name" value="MEMBRANE TRANSPORTER PROTEIN"/>
    <property type="match status" value="1"/>
</dbReference>
<accession>A0A3A3FHS1</accession>
<comment type="caution">
    <text evidence="9">The sequence shown here is derived from an EMBL/GenBank/DDBJ whole genome shotgun (WGS) entry which is preliminary data.</text>
</comment>
<organism evidence="9 10">
    <name type="scientific">Noviherbaspirillum saxi</name>
    <dbReference type="NCBI Taxonomy" id="2320863"/>
    <lineage>
        <taxon>Bacteria</taxon>
        <taxon>Pseudomonadati</taxon>
        <taxon>Pseudomonadota</taxon>
        <taxon>Betaproteobacteria</taxon>
        <taxon>Burkholderiales</taxon>
        <taxon>Oxalobacteraceae</taxon>
        <taxon>Noviherbaspirillum</taxon>
    </lineage>
</organism>
<dbReference type="OrthoDB" id="7028171at2"/>
<keyword evidence="7 8" id="KW-0472">Membrane</keyword>
<feature type="transmembrane region" description="Helical" evidence="8">
    <location>
        <begin position="138"/>
        <end position="158"/>
    </location>
</feature>
<evidence type="ECO:0000313" key="9">
    <source>
        <dbReference type="EMBL" id="RJF92710.1"/>
    </source>
</evidence>
<keyword evidence="10" id="KW-1185">Reference proteome</keyword>
<evidence type="ECO:0000256" key="3">
    <source>
        <dbReference type="ARBA" id="ARBA00022448"/>
    </source>
</evidence>
<evidence type="ECO:0000256" key="2">
    <source>
        <dbReference type="ARBA" id="ARBA00009142"/>
    </source>
</evidence>
<evidence type="ECO:0000256" key="4">
    <source>
        <dbReference type="ARBA" id="ARBA00022475"/>
    </source>
</evidence>
<dbReference type="PANTHER" id="PTHR30269">
    <property type="entry name" value="TRANSMEMBRANE PROTEIN YFCA"/>
    <property type="match status" value="1"/>
</dbReference>
<comment type="subcellular location">
    <subcellularLocation>
        <location evidence="1 8">Cell membrane</location>
        <topology evidence="1 8">Multi-pass membrane protein</topology>
    </subcellularLocation>
</comment>
<dbReference type="Proteomes" id="UP000265955">
    <property type="component" value="Unassembled WGS sequence"/>
</dbReference>
<dbReference type="RefSeq" id="WP_119772701.1">
    <property type="nucleotide sequence ID" value="NZ_QYUO01000003.1"/>
</dbReference>
<comment type="similarity">
    <text evidence="2 8">Belongs to the 4-toluene sulfonate uptake permease (TSUP) (TC 2.A.102) family.</text>
</comment>
<feature type="transmembrane region" description="Helical" evidence="8">
    <location>
        <begin position="225"/>
        <end position="246"/>
    </location>
</feature>
<feature type="transmembrane region" description="Helical" evidence="8">
    <location>
        <begin position="72"/>
        <end position="95"/>
    </location>
</feature>
<dbReference type="InterPro" id="IPR002781">
    <property type="entry name" value="TM_pro_TauE-like"/>
</dbReference>
<dbReference type="AlphaFoldDB" id="A0A3A3FHS1"/>
<keyword evidence="5 8" id="KW-0812">Transmembrane</keyword>
<feature type="transmembrane region" description="Helical" evidence="8">
    <location>
        <begin position="6"/>
        <end position="34"/>
    </location>
</feature>
<evidence type="ECO:0000313" key="10">
    <source>
        <dbReference type="Proteomes" id="UP000265955"/>
    </source>
</evidence>
<dbReference type="GO" id="GO:0005886">
    <property type="term" value="C:plasma membrane"/>
    <property type="evidence" value="ECO:0007669"/>
    <property type="project" value="UniProtKB-SubCell"/>
</dbReference>
<evidence type="ECO:0000256" key="5">
    <source>
        <dbReference type="ARBA" id="ARBA00022692"/>
    </source>
</evidence>
<evidence type="ECO:0000256" key="1">
    <source>
        <dbReference type="ARBA" id="ARBA00004651"/>
    </source>
</evidence>
<evidence type="ECO:0000256" key="6">
    <source>
        <dbReference type="ARBA" id="ARBA00022989"/>
    </source>
</evidence>
<evidence type="ECO:0000256" key="7">
    <source>
        <dbReference type="ARBA" id="ARBA00023136"/>
    </source>
</evidence>
<keyword evidence="4 8" id="KW-1003">Cell membrane</keyword>
<gene>
    <name evidence="9" type="ORF">D3871_29475</name>
</gene>
<sequence>MILDPVFYLVAIPAVLLTGVSKGGFGGALGGIAVPLMASVISPRQAAGILLPILCLTDLFGLRLYFGKWDRRLLSVLLPGALVGVTLGTLAFGIFNESSVRLLIGVISVLFVVWRWFLPLGTQIAAPSRLNGVCMGGLSGFASFVAHAGGPPVMIYLLPQRLDKTTYIATMSFFFLTTNAIKLVPYASLGQLSNENLLASLALAPLVPIGMYLGNWLQKRVNHLWFYRIAQTALLVTGLQLIYQAMDSESGFLTSLARGI</sequence>
<proteinExistence type="inferred from homology"/>
<feature type="transmembrane region" description="Helical" evidence="8">
    <location>
        <begin position="46"/>
        <end position="66"/>
    </location>
</feature>
<name>A0A3A3FHS1_9BURK</name>
<dbReference type="EMBL" id="QYUO01000003">
    <property type="protein sequence ID" value="RJF92710.1"/>
    <property type="molecule type" value="Genomic_DNA"/>
</dbReference>
<feature type="transmembrane region" description="Helical" evidence="8">
    <location>
        <begin position="196"/>
        <end position="213"/>
    </location>
</feature>
<dbReference type="Pfam" id="PF01925">
    <property type="entry name" value="TauE"/>
    <property type="match status" value="1"/>
</dbReference>
<protein>
    <recommendedName>
        <fullName evidence="8">Probable membrane transporter protein</fullName>
    </recommendedName>
</protein>
<dbReference type="InterPro" id="IPR052017">
    <property type="entry name" value="TSUP"/>
</dbReference>
<evidence type="ECO:0000256" key="8">
    <source>
        <dbReference type="RuleBase" id="RU363041"/>
    </source>
</evidence>